<dbReference type="FunFam" id="2.30.42.10:FF:000063">
    <property type="entry name" value="Peptidase, S41 family"/>
    <property type="match status" value="1"/>
</dbReference>
<gene>
    <name evidence="7" type="ORF">COS78_04350</name>
</gene>
<evidence type="ECO:0000256" key="2">
    <source>
        <dbReference type="ARBA" id="ARBA00022670"/>
    </source>
</evidence>
<dbReference type="PANTHER" id="PTHR32060:SF30">
    <property type="entry name" value="CARBOXY-TERMINAL PROCESSING PROTEASE CTPA"/>
    <property type="match status" value="1"/>
</dbReference>
<accession>A0A2M7AR49</accession>
<protein>
    <recommendedName>
        <fullName evidence="6">PDZ domain-containing protein</fullName>
    </recommendedName>
</protein>
<dbReference type="GO" id="GO:0006508">
    <property type="term" value="P:proteolysis"/>
    <property type="evidence" value="ECO:0007669"/>
    <property type="project" value="UniProtKB-KW"/>
</dbReference>
<evidence type="ECO:0000256" key="1">
    <source>
        <dbReference type="ARBA" id="ARBA00009179"/>
    </source>
</evidence>
<name>A0A2M7AR49_9BACT</name>
<reference evidence="8" key="1">
    <citation type="submission" date="2017-09" db="EMBL/GenBank/DDBJ databases">
        <title>Depth-based differentiation of microbial function through sediment-hosted aquifers and enrichment of novel symbionts in the deep terrestrial subsurface.</title>
        <authorList>
            <person name="Probst A.J."/>
            <person name="Ladd B."/>
            <person name="Jarett J.K."/>
            <person name="Geller-Mcgrath D.E."/>
            <person name="Sieber C.M.K."/>
            <person name="Emerson J.B."/>
            <person name="Anantharaman K."/>
            <person name="Thomas B.C."/>
            <person name="Malmstrom R."/>
            <person name="Stieglmeier M."/>
            <person name="Klingl A."/>
            <person name="Woyke T."/>
            <person name="Ryan C.M."/>
            <person name="Banfield J.F."/>
        </authorList>
    </citation>
    <scope>NUCLEOTIDE SEQUENCE [LARGE SCALE GENOMIC DNA]</scope>
</reference>
<dbReference type="Gene3D" id="2.30.42.10">
    <property type="match status" value="1"/>
</dbReference>
<dbReference type="NCBIfam" id="TIGR00225">
    <property type="entry name" value="prc"/>
    <property type="match status" value="1"/>
</dbReference>
<organism evidence="7 8">
    <name type="scientific">Candidatus Shapirobacteria bacterium CG06_land_8_20_14_3_00_40_12</name>
    <dbReference type="NCBI Taxonomy" id="1974881"/>
    <lineage>
        <taxon>Bacteria</taxon>
        <taxon>Candidatus Shapironibacteriota</taxon>
    </lineage>
</organism>
<evidence type="ECO:0000256" key="5">
    <source>
        <dbReference type="RuleBase" id="RU004404"/>
    </source>
</evidence>
<dbReference type="SUPFAM" id="SSF52096">
    <property type="entry name" value="ClpP/crotonase"/>
    <property type="match status" value="1"/>
</dbReference>
<evidence type="ECO:0000259" key="6">
    <source>
        <dbReference type="PROSITE" id="PS50106"/>
    </source>
</evidence>
<dbReference type="GO" id="GO:0004175">
    <property type="term" value="F:endopeptidase activity"/>
    <property type="evidence" value="ECO:0007669"/>
    <property type="project" value="TreeGrafter"/>
</dbReference>
<dbReference type="CDD" id="cd06782">
    <property type="entry name" value="cpPDZ_CPP-like"/>
    <property type="match status" value="1"/>
</dbReference>
<keyword evidence="4 5" id="KW-0720">Serine protease</keyword>
<evidence type="ECO:0000313" key="8">
    <source>
        <dbReference type="Proteomes" id="UP000231407"/>
    </source>
</evidence>
<dbReference type="GO" id="GO:0007165">
    <property type="term" value="P:signal transduction"/>
    <property type="evidence" value="ECO:0007669"/>
    <property type="project" value="TreeGrafter"/>
</dbReference>
<keyword evidence="3 5" id="KW-0378">Hydrolase</keyword>
<dbReference type="Proteomes" id="UP000231407">
    <property type="component" value="Unassembled WGS sequence"/>
</dbReference>
<dbReference type="InterPro" id="IPR005151">
    <property type="entry name" value="Tail-specific_protease"/>
</dbReference>
<dbReference type="EMBL" id="PEWA01000063">
    <property type="protein sequence ID" value="PIU72915.1"/>
    <property type="molecule type" value="Genomic_DNA"/>
</dbReference>
<dbReference type="InterPro" id="IPR055210">
    <property type="entry name" value="CtpA/B_N"/>
</dbReference>
<evidence type="ECO:0000256" key="4">
    <source>
        <dbReference type="ARBA" id="ARBA00022825"/>
    </source>
</evidence>
<dbReference type="SUPFAM" id="SSF50156">
    <property type="entry name" value="PDZ domain-like"/>
    <property type="match status" value="1"/>
</dbReference>
<evidence type="ECO:0000313" key="7">
    <source>
        <dbReference type="EMBL" id="PIU72915.1"/>
    </source>
</evidence>
<dbReference type="Pfam" id="PF13180">
    <property type="entry name" value="PDZ_2"/>
    <property type="match status" value="1"/>
</dbReference>
<dbReference type="InterPro" id="IPR001478">
    <property type="entry name" value="PDZ"/>
</dbReference>
<dbReference type="SMART" id="SM00245">
    <property type="entry name" value="TSPc"/>
    <property type="match status" value="1"/>
</dbReference>
<dbReference type="GO" id="GO:0030288">
    <property type="term" value="C:outer membrane-bounded periplasmic space"/>
    <property type="evidence" value="ECO:0007669"/>
    <property type="project" value="TreeGrafter"/>
</dbReference>
<dbReference type="GO" id="GO:0008236">
    <property type="term" value="F:serine-type peptidase activity"/>
    <property type="evidence" value="ECO:0007669"/>
    <property type="project" value="UniProtKB-KW"/>
</dbReference>
<comment type="caution">
    <text evidence="7">The sequence shown here is derived from an EMBL/GenBank/DDBJ whole genome shotgun (WGS) entry which is preliminary data.</text>
</comment>
<keyword evidence="2 5" id="KW-0645">Protease</keyword>
<sequence>MLRKIRNIALVLAIVGIAMTVGYRIGWNRAFEENLGKDRLDLRLMWQVRDVLQKKYLDKSQIKDNKMVYGAISGMVSSLGDPYTVFLPPTENKASNEDLAGEFGGVGIQLGYKDKTLAVMAPLAKTPAEKAGLKAGDLILKIKDVEKNINRDTSGISLDEAVNLIRGKVGTEVTLKMYREGVTGTFDVTLKRDSIVVPSLEMEVKTEKGKNIVWIKLYKFSEQVYKDWPSLVDKILVEKNKNRGDFGGIILDLRNNPGGFLQASVLVASDFIRDGVVVEQAGADGQKITYRVEKGRGKLVSDKLVVLINGGSASASEILAGALRDYNRGKLVGEKS</sequence>
<dbReference type="SMART" id="SM00228">
    <property type="entry name" value="PDZ"/>
    <property type="match status" value="1"/>
</dbReference>
<proteinExistence type="inferred from homology"/>
<dbReference type="PANTHER" id="PTHR32060">
    <property type="entry name" value="TAIL-SPECIFIC PROTEASE"/>
    <property type="match status" value="1"/>
</dbReference>
<dbReference type="Gene3D" id="3.90.226.10">
    <property type="entry name" value="2-enoyl-CoA Hydratase, Chain A, domain 1"/>
    <property type="match status" value="1"/>
</dbReference>
<dbReference type="InterPro" id="IPR029045">
    <property type="entry name" value="ClpP/crotonase-like_dom_sf"/>
</dbReference>
<feature type="non-terminal residue" evidence="7">
    <location>
        <position position="336"/>
    </location>
</feature>
<dbReference type="Pfam" id="PF22694">
    <property type="entry name" value="CtpB_N-like"/>
    <property type="match status" value="1"/>
</dbReference>
<comment type="similarity">
    <text evidence="1 5">Belongs to the peptidase S41A family.</text>
</comment>
<dbReference type="InterPro" id="IPR004447">
    <property type="entry name" value="Peptidase_S41A"/>
</dbReference>
<dbReference type="AlphaFoldDB" id="A0A2M7AR49"/>
<dbReference type="InterPro" id="IPR036034">
    <property type="entry name" value="PDZ_sf"/>
</dbReference>
<dbReference type="Pfam" id="PF03572">
    <property type="entry name" value="Peptidase_S41"/>
    <property type="match status" value="1"/>
</dbReference>
<dbReference type="Gene3D" id="3.30.750.44">
    <property type="match status" value="1"/>
</dbReference>
<evidence type="ECO:0000256" key="3">
    <source>
        <dbReference type="ARBA" id="ARBA00022801"/>
    </source>
</evidence>
<dbReference type="PROSITE" id="PS50106">
    <property type="entry name" value="PDZ"/>
    <property type="match status" value="1"/>
</dbReference>
<feature type="domain" description="PDZ" evidence="6">
    <location>
        <begin position="104"/>
        <end position="166"/>
    </location>
</feature>